<sequence>MNSKVHGLPPIFLHYDTAFQIGDRVGSVHVFSLNLRWCVRTESIMFSEKLGWSGKLYGLWLKAENGGPMLFAKATMLKDGRGVRPIRSLKGSSFLISESPSLVQDTLMSSKDIQRQSFAEIHTGLRTTPEEIGSLKDSMERLIIRDEVEGRKE</sequence>
<organism evidence="1 2">
    <name type="scientific">Rhamnella rubrinervis</name>
    <dbReference type="NCBI Taxonomy" id="2594499"/>
    <lineage>
        <taxon>Eukaryota</taxon>
        <taxon>Viridiplantae</taxon>
        <taxon>Streptophyta</taxon>
        <taxon>Embryophyta</taxon>
        <taxon>Tracheophyta</taxon>
        <taxon>Spermatophyta</taxon>
        <taxon>Magnoliopsida</taxon>
        <taxon>eudicotyledons</taxon>
        <taxon>Gunneridae</taxon>
        <taxon>Pentapetalae</taxon>
        <taxon>rosids</taxon>
        <taxon>fabids</taxon>
        <taxon>Rosales</taxon>
        <taxon>Rhamnaceae</taxon>
        <taxon>rhamnoid group</taxon>
        <taxon>Rhamneae</taxon>
        <taxon>Rhamnella</taxon>
    </lineage>
</organism>
<gene>
    <name evidence="1" type="ORF">FNV43_RR08899</name>
</gene>
<dbReference type="Proteomes" id="UP000796880">
    <property type="component" value="Unassembled WGS sequence"/>
</dbReference>
<name>A0A8K0H918_9ROSA</name>
<proteinExistence type="predicted"/>
<reference evidence="1" key="1">
    <citation type="submission" date="2020-03" db="EMBL/GenBank/DDBJ databases">
        <title>A high-quality chromosome-level genome assembly of a woody plant with both climbing and erect habits, Rhamnella rubrinervis.</title>
        <authorList>
            <person name="Lu Z."/>
            <person name="Yang Y."/>
            <person name="Zhu X."/>
            <person name="Sun Y."/>
        </authorList>
    </citation>
    <scope>NUCLEOTIDE SEQUENCE</scope>
    <source>
        <strain evidence="1">BYM</strain>
        <tissue evidence="1">Leaf</tissue>
    </source>
</reference>
<accession>A0A8K0H918</accession>
<comment type="caution">
    <text evidence="1">The sequence shown here is derived from an EMBL/GenBank/DDBJ whole genome shotgun (WGS) entry which is preliminary data.</text>
</comment>
<evidence type="ECO:0000313" key="2">
    <source>
        <dbReference type="Proteomes" id="UP000796880"/>
    </source>
</evidence>
<dbReference type="EMBL" id="VOIH02000004">
    <property type="protein sequence ID" value="KAF3448187.1"/>
    <property type="molecule type" value="Genomic_DNA"/>
</dbReference>
<dbReference type="AlphaFoldDB" id="A0A8K0H918"/>
<keyword evidence="2" id="KW-1185">Reference proteome</keyword>
<protein>
    <submittedName>
        <fullName evidence="1">Uncharacterized protein</fullName>
    </submittedName>
</protein>
<evidence type="ECO:0000313" key="1">
    <source>
        <dbReference type="EMBL" id="KAF3448187.1"/>
    </source>
</evidence>